<gene>
    <name evidence="4" type="ORF">GALMADRAFT_143511</name>
</gene>
<protein>
    <recommendedName>
        <fullName evidence="6">VWFA domain-containing protein</fullName>
    </recommendedName>
</protein>
<dbReference type="PANTHER" id="PTHR45737:SF6">
    <property type="entry name" value="VON WILLEBRAND FACTOR A DOMAIN-CONTAINING PROTEIN 5A"/>
    <property type="match status" value="1"/>
</dbReference>
<accession>A0A067SL75</accession>
<dbReference type="PROSITE" id="PS51468">
    <property type="entry name" value="VIT"/>
    <property type="match status" value="1"/>
</dbReference>
<dbReference type="InterPro" id="IPR002035">
    <property type="entry name" value="VWF_A"/>
</dbReference>
<feature type="domain" description="VWFA" evidence="2">
    <location>
        <begin position="282"/>
        <end position="466"/>
    </location>
</feature>
<keyword evidence="5" id="KW-1185">Reference proteome</keyword>
<evidence type="ECO:0008006" key="6">
    <source>
        <dbReference type="Google" id="ProtNLM"/>
    </source>
</evidence>
<sequence>MPNLPGYGFISYGTDGSPTYLPLVSVSAKVYILDVSARVILKQLYLNDRDNDRSSSSQYAFPVPAKGAVCAFKMQASGGQVVTGVVKERSKAMSEYEIAISNNQWAGLLYEATPDVFVISIGAIPRGQDIEVTIIYVVELSDGDLPGYDQVEFNLPTKIANRYGTAPAELTAPLSSSKGAIFDIVVDIQMTSEILSVSSPSHVIKVDAANWKGSKTSKYTSLVKLDSKARPSRLDSDFILAIHASKLGQPRCVAERRSTDRTIAMSLTFVPRFRLDPLPTQEYIFLIDRSSSMKHHDRIGYAKEALTLFLKSLPSEGTFFNVYSYGASYSSLWRSSRQYDASTVKTALNHVNSISADMGPGTEVKIGLENALRSRNPSIPTSLFLLTDGQAWNLDDIFSLVDREIVRGGNAASGSYLRIFTLGIGNAASTALCEGVARRGNGLCLMTSHSADISQKVSRLLLASTIPPLGNMGNIEIDWGYKPARGGGMAKKAAYDKGKVTSLFDEDCDPLGDMMARVQISLPDPPKVQQAPTKVPDLYPANRFTVFVILSDTTEVPRSITLHGTLPDGSELSLPPIKVHQATEGDHGFPPLIHTLAAHRLILELEDGDTSSQGSFDRTNEKLRDAVIKAAAVRFSETYQLASQFASFIAVDEGRNNQQNGISISNSRLEPHDELQDGLKGTSDDDWEDTVSDLDDDLGPFTPVEKSPHQDQGLIRESLLTESTMEVRGGGLEWASRQESTSISQRAFIPPASSAYSAVVPSAPAFRHVNEPTTPASRMSNKLASRPLSLLVTDAMKTASGSVLKDYSNVIVDLRKRESIEQSTPPPGNVIWAPVSVRTKKKATAPTTWKAGAPIVAAARLQDFDGSFKLDDKLSSLLGKQLSPVRLKSMMPSRIQGAREAEKVWATVLAAAYMKVCLADDKEVWIGLWQKAAAYVNSMLGSEISFAFLVDEACSFM</sequence>
<evidence type="ECO:0000259" key="2">
    <source>
        <dbReference type="PROSITE" id="PS50234"/>
    </source>
</evidence>
<dbReference type="STRING" id="685588.A0A067SL75"/>
<dbReference type="Pfam" id="PF13768">
    <property type="entry name" value="VWA_3"/>
    <property type="match status" value="1"/>
</dbReference>
<dbReference type="PANTHER" id="PTHR45737">
    <property type="entry name" value="VON WILLEBRAND FACTOR A DOMAIN-CONTAINING PROTEIN 5A"/>
    <property type="match status" value="1"/>
</dbReference>
<dbReference type="OrthoDB" id="1729737at2759"/>
<dbReference type="SMART" id="SM00327">
    <property type="entry name" value="VWA"/>
    <property type="match status" value="1"/>
</dbReference>
<dbReference type="Pfam" id="PF08487">
    <property type="entry name" value="VIT"/>
    <property type="match status" value="1"/>
</dbReference>
<dbReference type="InterPro" id="IPR013694">
    <property type="entry name" value="VIT"/>
</dbReference>
<dbReference type="SMART" id="SM00609">
    <property type="entry name" value="VIT"/>
    <property type="match status" value="1"/>
</dbReference>
<dbReference type="SUPFAM" id="SSF53300">
    <property type="entry name" value="vWA-like"/>
    <property type="match status" value="1"/>
</dbReference>
<dbReference type="AlphaFoldDB" id="A0A067SL75"/>
<dbReference type="EMBL" id="KL142391">
    <property type="protein sequence ID" value="KDR71710.1"/>
    <property type="molecule type" value="Genomic_DNA"/>
</dbReference>
<feature type="domain" description="VIT" evidence="3">
    <location>
        <begin position="7"/>
        <end position="138"/>
    </location>
</feature>
<dbReference type="PROSITE" id="PS50234">
    <property type="entry name" value="VWFA"/>
    <property type="match status" value="1"/>
</dbReference>
<proteinExistence type="predicted"/>
<evidence type="ECO:0000259" key="3">
    <source>
        <dbReference type="PROSITE" id="PS51468"/>
    </source>
</evidence>
<name>A0A067SL75_GALM3</name>
<dbReference type="HOGENOM" id="CLU_003826_0_0_1"/>
<dbReference type="InterPro" id="IPR036465">
    <property type="entry name" value="vWFA_dom_sf"/>
</dbReference>
<evidence type="ECO:0000313" key="4">
    <source>
        <dbReference type="EMBL" id="KDR71710.1"/>
    </source>
</evidence>
<evidence type="ECO:0000313" key="5">
    <source>
        <dbReference type="Proteomes" id="UP000027222"/>
    </source>
</evidence>
<evidence type="ECO:0000256" key="1">
    <source>
        <dbReference type="SAM" id="MobiDB-lite"/>
    </source>
</evidence>
<dbReference type="Proteomes" id="UP000027222">
    <property type="component" value="Unassembled WGS sequence"/>
</dbReference>
<reference evidence="5" key="1">
    <citation type="journal article" date="2014" name="Proc. Natl. Acad. Sci. U.S.A.">
        <title>Extensive sampling of basidiomycete genomes demonstrates inadequacy of the white-rot/brown-rot paradigm for wood decay fungi.</title>
        <authorList>
            <person name="Riley R."/>
            <person name="Salamov A.A."/>
            <person name="Brown D.W."/>
            <person name="Nagy L.G."/>
            <person name="Floudas D."/>
            <person name="Held B.W."/>
            <person name="Levasseur A."/>
            <person name="Lombard V."/>
            <person name="Morin E."/>
            <person name="Otillar R."/>
            <person name="Lindquist E.A."/>
            <person name="Sun H."/>
            <person name="LaButti K.M."/>
            <person name="Schmutz J."/>
            <person name="Jabbour D."/>
            <person name="Luo H."/>
            <person name="Baker S.E."/>
            <person name="Pisabarro A.G."/>
            <person name="Walton J.D."/>
            <person name="Blanchette R.A."/>
            <person name="Henrissat B."/>
            <person name="Martin F."/>
            <person name="Cullen D."/>
            <person name="Hibbett D.S."/>
            <person name="Grigoriev I.V."/>
        </authorList>
    </citation>
    <scope>NUCLEOTIDE SEQUENCE [LARGE SCALE GENOMIC DNA]</scope>
    <source>
        <strain evidence="5">CBS 339.88</strain>
    </source>
</reference>
<feature type="compositionally biased region" description="Acidic residues" evidence="1">
    <location>
        <begin position="684"/>
        <end position="698"/>
    </location>
</feature>
<feature type="region of interest" description="Disordered" evidence="1">
    <location>
        <begin position="661"/>
        <end position="713"/>
    </location>
</feature>
<organism evidence="4 5">
    <name type="scientific">Galerina marginata (strain CBS 339.88)</name>
    <dbReference type="NCBI Taxonomy" id="685588"/>
    <lineage>
        <taxon>Eukaryota</taxon>
        <taxon>Fungi</taxon>
        <taxon>Dikarya</taxon>
        <taxon>Basidiomycota</taxon>
        <taxon>Agaricomycotina</taxon>
        <taxon>Agaricomycetes</taxon>
        <taxon>Agaricomycetidae</taxon>
        <taxon>Agaricales</taxon>
        <taxon>Agaricineae</taxon>
        <taxon>Strophariaceae</taxon>
        <taxon>Galerina</taxon>
    </lineage>
</organism>
<dbReference type="Gene3D" id="3.40.50.410">
    <property type="entry name" value="von Willebrand factor, type A domain"/>
    <property type="match status" value="1"/>
</dbReference>